<evidence type="ECO:0000313" key="3">
    <source>
        <dbReference type="Proteomes" id="UP001221898"/>
    </source>
</evidence>
<protein>
    <submittedName>
        <fullName evidence="2">Uncharacterized protein</fullName>
    </submittedName>
</protein>
<dbReference type="EMBL" id="JAINUG010000400">
    <property type="protein sequence ID" value="KAJ8372472.1"/>
    <property type="molecule type" value="Genomic_DNA"/>
</dbReference>
<dbReference type="AlphaFoldDB" id="A0AAD7RA01"/>
<feature type="compositionally biased region" description="Basic and acidic residues" evidence="1">
    <location>
        <begin position="58"/>
        <end position="91"/>
    </location>
</feature>
<evidence type="ECO:0000256" key="1">
    <source>
        <dbReference type="SAM" id="MobiDB-lite"/>
    </source>
</evidence>
<proteinExistence type="predicted"/>
<sequence length="122" mass="13971">MSEGRVPLDTDHKGLGTRKTMTKGKKGQQDDILTFAPWLVVKMAKRYGPPLSTSTPDTGKRPKFPDRPIRRGERDRQTEEKRVQFSEDTAAKRTRVKHFNPRVSNLIREGPVWVQAFVLAQN</sequence>
<dbReference type="Proteomes" id="UP001221898">
    <property type="component" value="Unassembled WGS sequence"/>
</dbReference>
<organism evidence="2 3">
    <name type="scientific">Aldrovandia affinis</name>
    <dbReference type="NCBI Taxonomy" id="143900"/>
    <lineage>
        <taxon>Eukaryota</taxon>
        <taxon>Metazoa</taxon>
        <taxon>Chordata</taxon>
        <taxon>Craniata</taxon>
        <taxon>Vertebrata</taxon>
        <taxon>Euteleostomi</taxon>
        <taxon>Actinopterygii</taxon>
        <taxon>Neopterygii</taxon>
        <taxon>Teleostei</taxon>
        <taxon>Notacanthiformes</taxon>
        <taxon>Halosauridae</taxon>
        <taxon>Aldrovandia</taxon>
    </lineage>
</organism>
<feature type="region of interest" description="Disordered" evidence="1">
    <location>
        <begin position="47"/>
        <end position="93"/>
    </location>
</feature>
<reference evidence="2" key="1">
    <citation type="journal article" date="2023" name="Science">
        <title>Genome structures resolve the early diversification of teleost fishes.</title>
        <authorList>
            <person name="Parey E."/>
            <person name="Louis A."/>
            <person name="Montfort J."/>
            <person name="Bouchez O."/>
            <person name="Roques C."/>
            <person name="Iampietro C."/>
            <person name="Lluch J."/>
            <person name="Castinel A."/>
            <person name="Donnadieu C."/>
            <person name="Desvignes T."/>
            <person name="Floi Bucao C."/>
            <person name="Jouanno E."/>
            <person name="Wen M."/>
            <person name="Mejri S."/>
            <person name="Dirks R."/>
            <person name="Jansen H."/>
            <person name="Henkel C."/>
            <person name="Chen W.J."/>
            <person name="Zahm M."/>
            <person name="Cabau C."/>
            <person name="Klopp C."/>
            <person name="Thompson A.W."/>
            <person name="Robinson-Rechavi M."/>
            <person name="Braasch I."/>
            <person name="Lecointre G."/>
            <person name="Bobe J."/>
            <person name="Postlethwait J.H."/>
            <person name="Berthelot C."/>
            <person name="Roest Crollius H."/>
            <person name="Guiguen Y."/>
        </authorList>
    </citation>
    <scope>NUCLEOTIDE SEQUENCE</scope>
    <source>
        <strain evidence="2">NC1722</strain>
    </source>
</reference>
<gene>
    <name evidence="2" type="ORF">AAFF_G00289170</name>
</gene>
<feature type="region of interest" description="Disordered" evidence="1">
    <location>
        <begin position="1"/>
        <end position="28"/>
    </location>
</feature>
<comment type="caution">
    <text evidence="2">The sequence shown here is derived from an EMBL/GenBank/DDBJ whole genome shotgun (WGS) entry which is preliminary data.</text>
</comment>
<keyword evidence="3" id="KW-1185">Reference proteome</keyword>
<feature type="compositionally biased region" description="Basic and acidic residues" evidence="1">
    <location>
        <begin position="1"/>
        <end position="14"/>
    </location>
</feature>
<accession>A0AAD7RA01</accession>
<evidence type="ECO:0000313" key="2">
    <source>
        <dbReference type="EMBL" id="KAJ8372472.1"/>
    </source>
</evidence>
<name>A0AAD7RA01_9TELE</name>